<feature type="coiled-coil region" evidence="1">
    <location>
        <begin position="631"/>
        <end position="709"/>
    </location>
</feature>
<dbReference type="AlphaFoldDB" id="A0A084AC92"/>
<accession>A0A084AC92</accession>
<dbReference type="EMBL" id="AZSI01000018">
    <property type="protein sequence ID" value="KEY62921.1"/>
    <property type="molecule type" value="Genomic_DNA"/>
</dbReference>
<feature type="coiled-coil region" evidence="1">
    <location>
        <begin position="516"/>
        <end position="577"/>
    </location>
</feature>
<dbReference type="CDD" id="cd00267">
    <property type="entry name" value="ABC_ATPase"/>
    <property type="match status" value="1"/>
</dbReference>
<evidence type="ECO:0000313" key="3">
    <source>
        <dbReference type="Proteomes" id="UP000028401"/>
    </source>
</evidence>
<evidence type="ECO:0000313" key="2">
    <source>
        <dbReference type="EMBL" id="KEY62921.1"/>
    </source>
</evidence>
<dbReference type="SUPFAM" id="SSF52540">
    <property type="entry name" value="P-loop containing nucleoside triphosphate hydrolases"/>
    <property type="match status" value="1"/>
</dbReference>
<dbReference type="RefSeq" id="WP_042747998.1">
    <property type="nucleotide sequence ID" value="NZ_AZSI01000018.1"/>
</dbReference>
<name>A0A084AC92_LACLC</name>
<gene>
    <name evidence="2" type="ORF">U725_00901</name>
</gene>
<evidence type="ECO:0000256" key="1">
    <source>
        <dbReference type="SAM" id="Coils"/>
    </source>
</evidence>
<dbReference type="PATRIC" id="fig|1415168.3.peg.964"/>
<sequence>MNNGSTWNRWELHMHTPFTKKEDQFNILKDEKEKYTDLKLKENPEYKYDQFEHKWNKYISKINDYVSNDSFERNIKVLGITDYWSIDNYEHLVSIKNKLSSKIELILPNVELRLSISGKKSPINIHCIFNPEIVDELREVFFAQINMETGDGTYYATKNSFIKLGKKICKDKSRSDNDYEKIGIKNFTVELSTLQTVFKNHRLRENTIIVVANSTNDGASGLTGQLEPVKKRLYHFVDAIFSATPSDIKYFSGKKSLKNVIDDCGKAMPCFHGSDAHSYEKIFEPDEKRYCYIKSELSFDGLKQVLNDPLDRVFIGKTSEILENIEKTKSKKIKTLSINNVKTKTWFQNVCIEFNPQLNVIIGNKGNGKTALGDILALCSNVPLTDDFKFLSQFSKTQDAQNIKSKITFFNEVSTEFIKLSEIPKPQTQKIKYIPQSFFESITNEIDKTDKLRKEIEEVIFDYFPSAVRQAYSTFSQYRETIESLKQGDIEQLCNSLFKINKEIVNLEDLSSNYSVAILENDLKNREEEFAEHMSNKPKYNSTDYLYDDSDSELETLNELKRKLLRKIKFKKKLEEKVSSLIIENDYINRINIKLNQKVQDISDYFDSNQEILAKYDLEEVLKIKYDGKRLDFVENKLEKKIDKINNYLERPYLPETNYADASLKGKIKIISSTIENLESKVSDKNAELLLEQEKIKKWEKIKKEIEGEDNNPKEGSIKYLKAKLNYIKEDIPDKLEDICNKRLDIVNLILSCKLEVADRLGEGTKALKEFLSENDGTLLSIESELSLKNDFVDKFLANINQQKSSSYQGILAGREVLNNLLDVHFSNKITEDEVKHFLLDIDKTTKEHERRGEKVITDLSFITNREELYNYLYSLNYMDVEFNLKMGNKPLNKLSPGERGAVLLVFYLLLDKEDIPLVIDQPEDNLDNQSIADILVPFIRKAKKKRQIIMITHNPNLAILSDTELVIHVAIDKKNQNLFSYASGGIENRQINKEIQDILEGTPRAFRIRDNKYFGPPSNN</sequence>
<dbReference type="InterPro" id="IPR027417">
    <property type="entry name" value="P-loop_NTPase"/>
</dbReference>
<proteinExistence type="predicted"/>
<comment type="caution">
    <text evidence="2">The sequence shown here is derived from an EMBL/GenBank/DDBJ whole genome shotgun (WGS) entry which is preliminary data.</text>
</comment>
<dbReference type="InterPro" id="IPR054787">
    <property type="entry name" value="TrlF_ATPase"/>
</dbReference>
<dbReference type="Gene3D" id="3.40.50.300">
    <property type="entry name" value="P-loop containing nucleotide triphosphate hydrolases"/>
    <property type="match status" value="2"/>
</dbReference>
<organism evidence="2 3">
    <name type="scientific">Lactococcus cremoris subsp. cremoris GE214</name>
    <dbReference type="NCBI Taxonomy" id="1415168"/>
    <lineage>
        <taxon>Bacteria</taxon>
        <taxon>Bacillati</taxon>
        <taxon>Bacillota</taxon>
        <taxon>Bacilli</taxon>
        <taxon>Lactobacillales</taxon>
        <taxon>Streptococcaceae</taxon>
        <taxon>Lactococcus</taxon>
        <taxon>Lactococcus cremoris subsp. cremoris</taxon>
    </lineage>
</organism>
<keyword evidence="1" id="KW-0175">Coiled coil</keyword>
<protein>
    <submittedName>
        <fullName evidence="2">Putative ABC transporter</fullName>
    </submittedName>
</protein>
<dbReference type="Proteomes" id="UP000028401">
    <property type="component" value="Unassembled WGS sequence"/>
</dbReference>
<dbReference type="NCBIfam" id="NF045780">
    <property type="entry name" value="TrlF_fam_ATP"/>
    <property type="match status" value="1"/>
</dbReference>
<reference evidence="2 3" key="1">
    <citation type="submission" date="2014-06" db="EMBL/GenBank/DDBJ databases">
        <title>Draft genome sequence of the putrescine producing strain Lactococcus lactis subsp cremoris GE214.</title>
        <authorList>
            <person name="Ladero V."/>
            <person name="Linares D.M."/>
            <person name="del Rio B."/>
            <person name="Mayo B."/>
            <person name="Martin M.C."/>
            <person name="Fernandez M."/>
            <person name="Alvarez M.A."/>
        </authorList>
    </citation>
    <scope>NUCLEOTIDE SEQUENCE [LARGE SCALE GENOMIC DNA]</scope>
    <source>
        <strain evidence="2 3">GE214</strain>
    </source>
</reference>